<proteinExistence type="predicted"/>
<organism evidence="3 4">
    <name type="scientific">Shimia isoporae</name>
    <dbReference type="NCBI Taxonomy" id="647720"/>
    <lineage>
        <taxon>Bacteria</taxon>
        <taxon>Pseudomonadati</taxon>
        <taxon>Pseudomonadota</taxon>
        <taxon>Alphaproteobacteria</taxon>
        <taxon>Rhodobacterales</taxon>
        <taxon>Roseobacteraceae</taxon>
    </lineage>
</organism>
<dbReference type="SMART" id="SM00327">
    <property type="entry name" value="VWA"/>
    <property type="match status" value="1"/>
</dbReference>
<evidence type="ECO:0000313" key="4">
    <source>
        <dbReference type="Proteomes" id="UP000295673"/>
    </source>
</evidence>
<dbReference type="SUPFAM" id="SSF53300">
    <property type="entry name" value="vWA-like"/>
    <property type="match status" value="1"/>
</dbReference>
<dbReference type="Gene3D" id="3.40.50.410">
    <property type="entry name" value="von Willebrand factor, type A domain"/>
    <property type="match status" value="1"/>
</dbReference>
<comment type="caution">
    <text evidence="3">The sequence shown here is derived from an EMBL/GenBank/DDBJ whole genome shotgun (WGS) entry which is preliminary data.</text>
</comment>
<dbReference type="InterPro" id="IPR036465">
    <property type="entry name" value="vWFA_dom_sf"/>
</dbReference>
<dbReference type="EMBL" id="SMGR01000001">
    <property type="protein sequence ID" value="TCL08822.1"/>
    <property type="molecule type" value="Genomic_DNA"/>
</dbReference>
<keyword evidence="4" id="KW-1185">Reference proteome</keyword>
<dbReference type="Pfam" id="PF13519">
    <property type="entry name" value="VWA_2"/>
    <property type="match status" value="1"/>
</dbReference>
<dbReference type="RefSeq" id="WP_132858916.1">
    <property type="nucleotide sequence ID" value="NZ_SMGR01000001.1"/>
</dbReference>
<evidence type="ECO:0000256" key="1">
    <source>
        <dbReference type="SAM" id="SignalP"/>
    </source>
</evidence>
<evidence type="ECO:0000259" key="2">
    <source>
        <dbReference type="PROSITE" id="PS50234"/>
    </source>
</evidence>
<name>A0A4R1NUU8_9RHOB</name>
<feature type="signal peptide" evidence="1">
    <location>
        <begin position="1"/>
        <end position="23"/>
    </location>
</feature>
<protein>
    <submittedName>
        <fullName evidence="3">Ca-activated chloride channel family protein</fullName>
    </submittedName>
</protein>
<dbReference type="InterPro" id="IPR002035">
    <property type="entry name" value="VWF_A"/>
</dbReference>
<gene>
    <name evidence="3" type="ORF">BXY66_0862</name>
</gene>
<dbReference type="OrthoDB" id="9783818at2"/>
<keyword evidence="1" id="KW-0732">Signal</keyword>
<accession>A0A4R1NUU8</accession>
<evidence type="ECO:0000313" key="3">
    <source>
        <dbReference type="EMBL" id="TCL08822.1"/>
    </source>
</evidence>
<feature type="chain" id="PRO_5020914491" evidence="1">
    <location>
        <begin position="24"/>
        <end position="483"/>
    </location>
</feature>
<feature type="domain" description="VWFA" evidence="2">
    <location>
        <begin position="27"/>
        <end position="206"/>
    </location>
</feature>
<sequence length="483" mass="51241">MRASDIWSAFAFVSSLLASQSQAQDTKTSLVLDASGSMWGQVDGVAKITIAQDVVGDLLKQLPETQALGLTVYGHRRKGDCSDIEGVVAPARGQHSEILAAVNAVSPKGKTPLSAAVMQAANSLKHTEDKATVILISDGEETCGYDPCEVGKQLEATGVDFTLHAIGFAIANETTRRQLQCLAENTGGSYRSANDASGLAQALSEVALVAPEPEVDKVTATLSAPEKVVAGTEFNVQWQGPAEQGDWIGIVLDGTRDGNFLSRADIIGGNPLTVPAPPNDGAHELVYVRHGTGEVLATRPITVAPMSAGIEGPTSAIAGGSVAIRWSGRGDAGDIVTIAKVGASLPETMFYFHTEGAAEQNLRMPSHPGEYEVRYIAYTDPPEIVDRFPVEIVDPPLELVAPDKVQAGADVPILWSGIKSSNHRDYIAIAIADDELPHIQSYAHTDTGNFVKLQAPDVPGQYEIRYFFAEGDRIVRALPLIVE</sequence>
<dbReference type="PROSITE" id="PS50234">
    <property type="entry name" value="VWFA"/>
    <property type="match status" value="1"/>
</dbReference>
<dbReference type="AlphaFoldDB" id="A0A4R1NUU8"/>
<reference evidence="3 4" key="1">
    <citation type="submission" date="2019-03" db="EMBL/GenBank/DDBJ databases">
        <title>Genomic Encyclopedia of Archaeal and Bacterial Type Strains, Phase II (KMG-II): from individual species to whole genera.</title>
        <authorList>
            <person name="Goeker M."/>
        </authorList>
    </citation>
    <scope>NUCLEOTIDE SEQUENCE [LARGE SCALE GENOMIC DNA]</scope>
    <source>
        <strain evidence="3 4">DSM 26433</strain>
    </source>
</reference>
<dbReference type="Proteomes" id="UP000295673">
    <property type="component" value="Unassembled WGS sequence"/>
</dbReference>